<reference evidence="3" key="1">
    <citation type="submission" date="2021-08" db="EMBL/GenBank/DDBJ databases">
        <authorList>
            <person name="Zhang H."/>
            <person name="Xu M."/>
            <person name="Yu Z."/>
            <person name="Yang L."/>
            <person name="Cai Y."/>
        </authorList>
    </citation>
    <scope>NUCLEOTIDE SEQUENCE</scope>
    <source>
        <strain evidence="3">CHL1</strain>
    </source>
</reference>
<organism evidence="3 4">
    <name type="scientific">Chenggangzhangella methanolivorans</name>
    <dbReference type="NCBI Taxonomy" id="1437009"/>
    <lineage>
        <taxon>Bacteria</taxon>
        <taxon>Pseudomonadati</taxon>
        <taxon>Pseudomonadota</taxon>
        <taxon>Alphaproteobacteria</taxon>
        <taxon>Hyphomicrobiales</taxon>
        <taxon>Methylopilaceae</taxon>
        <taxon>Chenggangzhangella</taxon>
    </lineage>
</organism>
<dbReference type="Proteomes" id="UP000825701">
    <property type="component" value="Chromosome"/>
</dbReference>
<proteinExistence type="predicted"/>
<feature type="transmembrane region" description="Helical" evidence="2">
    <location>
        <begin position="80"/>
        <end position="100"/>
    </location>
</feature>
<evidence type="ECO:0000313" key="3">
    <source>
        <dbReference type="EMBL" id="QZO01530.1"/>
    </source>
</evidence>
<protein>
    <submittedName>
        <fullName evidence="3">Uncharacterized protein</fullName>
    </submittedName>
</protein>
<feature type="transmembrane region" description="Helical" evidence="2">
    <location>
        <begin position="132"/>
        <end position="150"/>
    </location>
</feature>
<feature type="transmembrane region" description="Helical" evidence="2">
    <location>
        <begin position="106"/>
        <end position="123"/>
    </location>
</feature>
<sequence length="335" mass="34867">MTPAAFAQDPSHRRLLIVLGLAQLALAAVVVAAQAYFVYAADDQSSPAGLYEVASQIFVALFALGVGIAGRGSFETRAPLLAVGAVFAAIVAHEIIYWRVETALEDWSALGLWVAASLALVFVSRRRRLSRAAALLLAVAAVSKLAAIGADIADEGSFAEAPSLAALSWTYLLSTALSAAALQLGFLHLASRPVGSLAERLGFSREHGVGAHVAGVIADMRYKAWARANPGKNYGDYYGARLSARLARGGRHRTLGAVARPVEAGEDARRWAAEEFAGRGLSHRDWFFARGVEPSMVCVDYGCGSLCGSASTSSGGLRPGTGSASTSSTGSGRTA</sequence>
<dbReference type="RefSeq" id="WP_261404817.1">
    <property type="nucleotide sequence ID" value="NZ_CP081869.1"/>
</dbReference>
<keyword evidence="2" id="KW-0812">Transmembrane</keyword>
<evidence type="ECO:0000256" key="2">
    <source>
        <dbReference type="SAM" id="Phobius"/>
    </source>
</evidence>
<evidence type="ECO:0000313" key="4">
    <source>
        <dbReference type="Proteomes" id="UP000825701"/>
    </source>
</evidence>
<keyword evidence="4" id="KW-1185">Reference proteome</keyword>
<keyword evidence="2" id="KW-0472">Membrane</keyword>
<evidence type="ECO:0000256" key="1">
    <source>
        <dbReference type="SAM" id="MobiDB-lite"/>
    </source>
</evidence>
<gene>
    <name evidence="3" type="ORF">K6K41_08935</name>
</gene>
<keyword evidence="2" id="KW-1133">Transmembrane helix</keyword>
<feature type="compositionally biased region" description="Low complexity" evidence="1">
    <location>
        <begin position="320"/>
        <end position="335"/>
    </location>
</feature>
<feature type="region of interest" description="Disordered" evidence="1">
    <location>
        <begin position="312"/>
        <end position="335"/>
    </location>
</feature>
<accession>A0A9E6RCY2</accession>
<dbReference type="AlphaFoldDB" id="A0A9E6RCY2"/>
<feature type="transmembrane region" description="Helical" evidence="2">
    <location>
        <begin position="170"/>
        <end position="190"/>
    </location>
</feature>
<dbReference type="EMBL" id="CP081869">
    <property type="protein sequence ID" value="QZO01530.1"/>
    <property type="molecule type" value="Genomic_DNA"/>
</dbReference>
<feature type="transmembrane region" description="Helical" evidence="2">
    <location>
        <begin position="48"/>
        <end position="68"/>
    </location>
</feature>
<dbReference type="KEGG" id="cmet:K6K41_08935"/>
<name>A0A9E6RCY2_9HYPH</name>